<evidence type="ECO:0000313" key="22">
    <source>
        <dbReference type="EMBL" id="GAD50849.1"/>
    </source>
</evidence>
<evidence type="ECO:0000256" key="10">
    <source>
        <dbReference type="ARBA" id="ARBA00022777"/>
    </source>
</evidence>
<keyword evidence="12 18" id="KW-1133">Transmembrane helix</keyword>
<dbReference type="InterPro" id="IPR027417">
    <property type="entry name" value="P-loop_NTPase"/>
</dbReference>
<feature type="coiled-coil region" evidence="16">
    <location>
        <begin position="224"/>
        <end position="251"/>
    </location>
</feature>
<dbReference type="PANTHER" id="PTHR32309:SF13">
    <property type="entry name" value="FERRIC ENTEROBACTIN TRANSPORT PROTEIN FEPE"/>
    <property type="match status" value="1"/>
</dbReference>
<feature type="domain" description="AAA" evidence="20">
    <location>
        <begin position="542"/>
        <end position="669"/>
    </location>
</feature>
<evidence type="ECO:0000313" key="23">
    <source>
        <dbReference type="Proteomes" id="UP000016568"/>
    </source>
</evidence>
<keyword evidence="8 18" id="KW-0812">Transmembrane</keyword>
<keyword evidence="6" id="KW-0997">Cell inner membrane</keyword>
<evidence type="ECO:0000256" key="18">
    <source>
        <dbReference type="SAM" id="Phobius"/>
    </source>
</evidence>
<dbReference type="Pfam" id="PF13807">
    <property type="entry name" value="GNVR"/>
    <property type="match status" value="1"/>
</dbReference>
<keyword evidence="16" id="KW-0175">Coiled coil</keyword>
<keyword evidence="10" id="KW-0418">Kinase</keyword>
<dbReference type="AlphaFoldDB" id="U2ZZQ4"/>
<dbReference type="OrthoDB" id="230260at2"/>
<evidence type="ECO:0000256" key="17">
    <source>
        <dbReference type="SAM" id="MobiDB-lite"/>
    </source>
</evidence>
<dbReference type="GO" id="GO:0005886">
    <property type="term" value="C:plasma membrane"/>
    <property type="evidence" value="ECO:0007669"/>
    <property type="project" value="UniProtKB-SubCell"/>
</dbReference>
<dbReference type="EC" id="2.7.10.2" evidence="4"/>
<dbReference type="KEGG" id="ntd:EGO55_10635"/>
<feature type="transmembrane region" description="Helical" evidence="18">
    <location>
        <begin position="46"/>
        <end position="68"/>
    </location>
</feature>
<dbReference type="eggNOG" id="COG3206">
    <property type="taxonomic scope" value="Bacteria"/>
</dbReference>
<evidence type="ECO:0000256" key="5">
    <source>
        <dbReference type="ARBA" id="ARBA00022475"/>
    </source>
</evidence>
<dbReference type="Pfam" id="PF13614">
    <property type="entry name" value="AAA_31"/>
    <property type="match status" value="1"/>
</dbReference>
<evidence type="ECO:0000256" key="15">
    <source>
        <dbReference type="ARBA" id="ARBA00051245"/>
    </source>
</evidence>
<evidence type="ECO:0000259" key="19">
    <source>
        <dbReference type="Pfam" id="PF02706"/>
    </source>
</evidence>
<comment type="catalytic activity">
    <reaction evidence="15">
        <text>L-tyrosyl-[protein] + ATP = O-phospho-L-tyrosyl-[protein] + ADP + H(+)</text>
        <dbReference type="Rhea" id="RHEA:10596"/>
        <dbReference type="Rhea" id="RHEA-COMP:10136"/>
        <dbReference type="Rhea" id="RHEA-COMP:20101"/>
        <dbReference type="ChEBI" id="CHEBI:15378"/>
        <dbReference type="ChEBI" id="CHEBI:30616"/>
        <dbReference type="ChEBI" id="CHEBI:46858"/>
        <dbReference type="ChEBI" id="CHEBI:61978"/>
        <dbReference type="ChEBI" id="CHEBI:456216"/>
        <dbReference type="EC" id="2.7.10.2"/>
    </reaction>
</comment>
<dbReference type="PANTHER" id="PTHR32309">
    <property type="entry name" value="TYROSINE-PROTEIN KINASE"/>
    <property type="match status" value="1"/>
</dbReference>
<protein>
    <recommendedName>
        <fullName evidence="4">non-specific protein-tyrosine kinase</fullName>
        <ecNumber evidence="4">2.7.10.2</ecNumber>
    </recommendedName>
</protein>
<gene>
    <name evidence="22" type="ORF">NT2_12_01090</name>
</gene>
<dbReference type="RefSeq" id="WP_021691667.1">
    <property type="nucleotide sequence ID" value="NZ_BASZ01000012.1"/>
</dbReference>
<keyword evidence="9" id="KW-0547">Nucleotide-binding</keyword>
<dbReference type="InterPro" id="IPR005702">
    <property type="entry name" value="Wzc-like_C"/>
</dbReference>
<feature type="domain" description="Polysaccharide chain length determinant N-terminal" evidence="19">
    <location>
        <begin position="44"/>
        <end position="125"/>
    </location>
</feature>
<reference evidence="22 23" key="1">
    <citation type="submission" date="2013-09" db="EMBL/GenBank/DDBJ databases">
        <title>Whole genome shotgun sequence of Novosphingobium tardaugens NBRC 16725.</title>
        <authorList>
            <person name="Isaki S."/>
            <person name="Hosoyama A."/>
            <person name="Tsuchikane K."/>
            <person name="Katsumata H."/>
            <person name="Ando Y."/>
            <person name="Yamazaki S."/>
            <person name="Fujita N."/>
        </authorList>
    </citation>
    <scope>NUCLEOTIDE SEQUENCE [LARGE SCALE GENOMIC DNA]</scope>
    <source>
        <strain evidence="22 23">NBRC 16725</strain>
    </source>
</reference>
<organism evidence="22 23">
    <name type="scientific">Caenibius tardaugens NBRC 16725</name>
    <dbReference type="NCBI Taxonomy" id="1219035"/>
    <lineage>
        <taxon>Bacteria</taxon>
        <taxon>Pseudomonadati</taxon>
        <taxon>Pseudomonadota</taxon>
        <taxon>Alphaproteobacteria</taxon>
        <taxon>Sphingomonadales</taxon>
        <taxon>Erythrobacteraceae</taxon>
        <taxon>Caenibius</taxon>
    </lineage>
</organism>
<evidence type="ECO:0000256" key="12">
    <source>
        <dbReference type="ARBA" id="ARBA00022989"/>
    </source>
</evidence>
<keyword evidence="7" id="KW-0808">Transferase</keyword>
<comment type="subcellular location">
    <subcellularLocation>
        <location evidence="1">Cell inner membrane</location>
        <topology evidence="1">Multi-pass membrane protein</topology>
    </subcellularLocation>
</comment>
<dbReference type="NCBIfam" id="TIGR01007">
    <property type="entry name" value="eps_fam"/>
    <property type="match status" value="1"/>
</dbReference>
<evidence type="ECO:0000256" key="16">
    <source>
        <dbReference type="SAM" id="Coils"/>
    </source>
</evidence>
<keyword evidence="13 18" id="KW-0472">Membrane</keyword>
<name>U2ZZQ4_9SPHN</name>
<keyword evidence="23" id="KW-1185">Reference proteome</keyword>
<dbReference type="InterPro" id="IPR003856">
    <property type="entry name" value="LPS_length_determ_N"/>
</dbReference>
<keyword evidence="11" id="KW-0067">ATP-binding</keyword>
<evidence type="ECO:0000256" key="3">
    <source>
        <dbReference type="ARBA" id="ARBA00008883"/>
    </source>
</evidence>
<evidence type="ECO:0000259" key="20">
    <source>
        <dbReference type="Pfam" id="PF13614"/>
    </source>
</evidence>
<evidence type="ECO:0000256" key="8">
    <source>
        <dbReference type="ARBA" id="ARBA00022692"/>
    </source>
</evidence>
<evidence type="ECO:0000256" key="6">
    <source>
        <dbReference type="ARBA" id="ARBA00022519"/>
    </source>
</evidence>
<feature type="coiled-coil region" evidence="16">
    <location>
        <begin position="316"/>
        <end position="400"/>
    </location>
</feature>
<evidence type="ECO:0000256" key="14">
    <source>
        <dbReference type="ARBA" id="ARBA00023137"/>
    </source>
</evidence>
<dbReference type="CDD" id="cd05387">
    <property type="entry name" value="BY-kinase"/>
    <property type="match status" value="1"/>
</dbReference>
<evidence type="ECO:0000256" key="4">
    <source>
        <dbReference type="ARBA" id="ARBA00011903"/>
    </source>
</evidence>
<evidence type="ECO:0000259" key="21">
    <source>
        <dbReference type="Pfam" id="PF13807"/>
    </source>
</evidence>
<dbReference type="InterPro" id="IPR050445">
    <property type="entry name" value="Bact_polysacc_biosynth/exp"/>
</dbReference>
<sequence>MNRTPILSSASSPDGGVVGGYPGVPGEDAFSFPPVLLQYWHAAQRWRWLIAGIIAAAVLIGLIVTLLAPPQFTARSQIEISREQQNVTNVPGLEGAGAPRDLEFYDTQYALLKAESLAERIVRNLKLADDDGFFEAHGVTPPEAAQRGAGKPVFSKNETRQRERQATRLLLDHVDIRPIRNSRLVDINYISRTPTLSARIANAWPQQFIGATMDRQFASSADARSFLEQRLTDLRARLEQSERDAVAFASERDIVTLGATRDASGRTMDPRTLVASDLEALNAALVSARTDRIAAESQLRAKGAEHSAQALTNPTIQQLRQKRAEVGAEYAKLMVQFEPGYPAARALKEQMKTLDAAIARETGRVSGSQQLAYDEAVTREQKLAAQVEELKTRLDRQQHDTIQYNIFQRDADTNRQLYDSLLQRYKEIGVAGSVGATNIAVVDLARVPERPSGPSLPKNLAIALLLGIVLAAGAVFTLEQIDEGIRNPTNVESLLALPLLGAIPQAREDAAQEARTFYSQLGEAYFSTRTALALATTHGLPRTLAVTSTQPGEGKSISALGLACAIGRQMGGKKVLLLDADMRSPSVHTLTNVRNEGGLSLLLAGEENILGQVQSTHIPELAVLTAGPTPPSAAELLSTDRFHDVLDGLLERYDHIVVDCPPILGLADAPLIGRAVEGSVLVIEAESASVRSIRNALRRLQVGHNHVYGALVTKLDVERAGQDYGLNYAGYYSYGGDSAFPEAKLSSS</sequence>
<comment type="similarity">
    <text evidence="2">Belongs to the CpsD/CapB family.</text>
</comment>
<evidence type="ECO:0000256" key="7">
    <source>
        <dbReference type="ARBA" id="ARBA00022679"/>
    </source>
</evidence>
<comment type="similarity">
    <text evidence="3">Belongs to the etk/wzc family.</text>
</comment>
<dbReference type="Gene3D" id="3.40.50.300">
    <property type="entry name" value="P-loop containing nucleotide triphosphate hydrolases"/>
    <property type="match status" value="1"/>
</dbReference>
<evidence type="ECO:0000256" key="2">
    <source>
        <dbReference type="ARBA" id="ARBA00007316"/>
    </source>
</evidence>
<evidence type="ECO:0000256" key="9">
    <source>
        <dbReference type="ARBA" id="ARBA00022741"/>
    </source>
</evidence>
<keyword evidence="14" id="KW-0829">Tyrosine-protein kinase</keyword>
<feature type="domain" description="Tyrosine-protein kinase G-rich" evidence="21">
    <location>
        <begin position="407"/>
        <end position="477"/>
    </location>
</feature>
<dbReference type="Proteomes" id="UP000016568">
    <property type="component" value="Unassembled WGS sequence"/>
</dbReference>
<dbReference type="GO" id="GO:0005524">
    <property type="term" value="F:ATP binding"/>
    <property type="evidence" value="ECO:0007669"/>
    <property type="project" value="UniProtKB-KW"/>
</dbReference>
<dbReference type="InterPro" id="IPR032807">
    <property type="entry name" value="GNVR"/>
</dbReference>
<keyword evidence="5" id="KW-1003">Cell membrane</keyword>
<dbReference type="SUPFAM" id="SSF52540">
    <property type="entry name" value="P-loop containing nucleoside triphosphate hydrolases"/>
    <property type="match status" value="1"/>
</dbReference>
<evidence type="ECO:0000256" key="11">
    <source>
        <dbReference type="ARBA" id="ARBA00022840"/>
    </source>
</evidence>
<dbReference type="eggNOG" id="COG0489">
    <property type="taxonomic scope" value="Bacteria"/>
</dbReference>
<comment type="caution">
    <text evidence="22">The sequence shown here is derived from an EMBL/GenBank/DDBJ whole genome shotgun (WGS) entry which is preliminary data.</text>
</comment>
<dbReference type="InterPro" id="IPR025669">
    <property type="entry name" value="AAA_dom"/>
</dbReference>
<dbReference type="EMBL" id="BASZ01000012">
    <property type="protein sequence ID" value="GAD50849.1"/>
    <property type="molecule type" value="Genomic_DNA"/>
</dbReference>
<proteinExistence type="inferred from homology"/>
<accession>U2ZZQ4</accession>
<feature type="region of interest" description="Disordered" evidence="17">
    <location>
        <begin position="140"/>
        <end position="159"/>
    </location>
</feature>
<evidence type="ECO:0000256" key="13">
    <source>
        <dbReference type="ARBA" id="ARBA00023136"/>
    </source>
</evidence>
<evidence type="ECO:0000256" key="1">
    <source>
        <dbReference type="ARBA" id="ARBA00004429"/>
    </source>
</evidence>
<dbReference type="GO" id="GO:0004715">
    <property type="term" value="F:non-membrane spanning protein tyrosine kinase activity"/>
    <property type="evidence" value="ECO:0007669"/>
    <property type="project" value="UniProtKB-EC"/>
</dbReference>
<dbReference type="Pfam" id="PF02706">
    <property type="entry name" value="Wzz"/>
    <property type="match status" value="1"/>
</dbReference>